<dbReference type="AlphaFoldDB" id="A0AAW1UQZ3"/>
<dbReference type="Proteomes" id="UP001431783">
    <property type="component" value="Unassembled WGS sequence"/>
</dbReference>
<evidence type="ECO:0000256" key="2">
    <source>
        <dbReference type="SAM" id="MobiDB-lite"/>
    </source>
</evidence>
<organism evidence="3 4">
    <name type="scientific">Henosepilachna vigintioctopunctata</name>
    <dbReference type="NCBI Taxonomy" id="420089"/>
    <lineage>
        <taxon>Eukaryota</taxon>
        <taxon>Metazoa</taxon>
        <taxon>Ecdysozoa</taxon>
        <taxon>Arthropoda</taxon>
        <taxon>Hexapoda</taxon>
        <taxon>Insecta</taxon>
        <taxon>Pterygota</taxon>
        <taxon>Neoptera</taxon>
        <taxon>Endopterygota</taxon>
        <taxon>Coleoptera</taxon>
        <taxon>Polyphaga</taxon>
        <taxon>Cucujiformia</taxon>
        <taxon>Coccinelloidea</taxon>
        <taxon>Coccinellidae</taxon>
        <taxon>Epilachninae</taxon>
        <taxon>Epilachnini</taxon>
        <taxon>Henosepilachna</taxon>
    </lineage>
</organism>
<feature type="compositionally biased region" description="Basic and acidic residues" evidence="2">
    <location>
        <begin position="557"/>
        <end position="575"/>
    </location>
</feature>
<comment type="caution">
    <text evidence="3">The sequence shown here is derived from an EMBL/GenBank/DDBJ whole genome shotgun (WGS) entry which is preliminary data.</text>
</comment>
<feature type="region of interest" description="Disordered" evidence="2">
    <location>
        <begin position="673"/>
        <end position="700"/>
    </location>
</feature>
<protein>
    <submittedName>
        <fullName evidence="3">Uncharacterized protein</fullName>
    </submittedName>
</protein>
<evidence type="ECO:0000256" key="1">
    <source>
        <dbReference type="SAM" id="Coils"/>
    </source>
</evidence>
<evidence type="ECO:0000313" key="4">
    <source>
        <dbReference type="Proteomes" id="UP001431783"/>
    </source>
</evidence>
<keyword evidence="1" id="KW-0175">Coiled coil</keyword>
<accession>A0AAW1UQZ3</accession>
<feature type="region of interest" description="Disordered" evidence="2">
    <location>
        <begin position="548"/>
        <end position="575"/>
    </location>
</feature>
<feature type="region of interest" description="Disordered" evidence="2">
    <location>
        <begin position="263"/>
        <end position="285"/>
    </location>
</feature>
<feature type="coiled-coil region" evidence="1">
    <location>
        <begin position="92"/>
        <end position="119"/>
    </location>
</feature>
<feature type="compositionally biased region" description="Polar residues" evidence="2">
    <location>
        <begin position="263"/>
        <end position="275"/>
    </location>
</feature>
<keyword evidence="4" id="KW-1185">Reference proteome</keyword>
<name>A0AAW1UQZ3_9CUCU</name>
<feature type="compositionally biased region" description="Polar residues" evidence="2">
    <location>
        <begin position="642"/>
        <end position="652"/>
    </location>
</feature>
<reference evidence="3 4" key="1">
    <citation type="submission" date="2023-03" db="EMBL/GenBank/DDBJ databases">
        <title>Genome insight into feeding habits of ladybird beetles.</title>
        <authorList>
            <person name="Li H.-S."/>
            <person name="Huang Y.-H."/>
            <person name="Pang H."/>
        </authorList>
    </citation>
    <scope>NUCLEOTIDE SEQUENCE [LARGE SCALE GENOMIC DNA]</scope>
    <source>
        <strain evidence="3">SYSU_2023b</strain>
        <tissue evidence="3">Whole body</tissue>
    </source>
</reference>
<feature type="region of interest" description="Disordered" evidence="2">
    <location>
        <begin position="629"/>
        <end position="654"/>
    </location>
</feature>
<dbReference type="EMBL" id="JARQZJ010000071">
    <property type="protein sequence ID" value="KAK9881924.1"/>
    <property type="molecule type" value="Genomic_DNA"/>
</dbReference>
<gene>
    <name evidence="3" type="ORF">WA026_018118</name>
</gene>
<sequence length="980" mass="111519">MSRQLEDQDIPEDGSEESIIEYVCDNCDTYTYEILQPCEIPTHCAYENALQQYKIILNKLHTDLNDRDMLISELRDQHIRMQTYCRNCLLQIKNLKTRYKTALHELEHFKRQYETQKEQRVDVPTTSNQELESLLKAEVQRWNKENMQIHNQMQTMNSDIQKLIQIVKNESKPATENDIHNQVGPIEKLVASQTAILTVLVSKVQENVNAIKEMKRCPSGGCGKSTHKTEDNSYENSKNFEMKETQTEPLNEFATSPEMALTTSKNGNEISQPTETKSERSFLSESTDEIFNNSPENMLDTVKEEDVLQKDDEYGNGEKNHQVLDEIVKTRTIEPLNADKQIETIGKINAITLTESIDIPVKARKCYCGNTELCPEYMTQNSENDSNAHQTEAPYKSINVKENEAIINPCTPLAIKMDSDTNHTEFDSNIEESIRATEEQKYSVELQDEQVSSDELKVTESKLSDKIDVSQLPECCRNKEPNEENLSPCSKESILMQTEETNVADINPTSAEYITPDQVKTTSNDSENEELVDESGDKKLDTDLITASFPENDSDTIDVKSNSEEPISTERKETYSEEPIVAQVASNNYKAVECEKRVSFSPTSSIKSDTKEPISIDNKEKQETCFGEPTNERSLFNDPSGAKSSNEVSEVTSIKDEIEPENERVLTPLDNNQENVLKNGDNETKPHKSNVPEKSKVPKCCKKNGQNITEELGSNKVILNEDEKEPKCCKKNGQNIPEELSCNKVIQNADELPDSDKDLSSETEPTIVTEKEVVEEVLPVKHFDPVHQRQKEDISDDFDKREVPANEPEIPPFLEQFLSTVTTEIDNIKNIMEKRDALLKELKGDFQNNQEYVSHENSELITKIQTTLNDLPNWICAHSVFNEIQNRLSEVEQIMIKMQSIINELKSQFDCVELNGKNAIPTTENVNTKNEAEIQILNELLNKMKTLEKYVCGCSKPSKDESQIKDQIMATCSCKTKKNK</sequence>
<proteinExistence type="predicted"/>
<feature type="compositionally biased region" description="Basic and acidic residues" evidence="2">
    <location>
        <begin position="680"/>
        <end position="696"/>
    </location>
</feature>
<evidence type="ECO:0000313" key="3">
    <source>
        <dbReference type="EMBL" id="KAK9881924.1"/>
    </source>
</evidence>